<reference evidence="1 2" key="1">
    <citation type="submission" date="2014-08" db="EMBL/GenBank/DDBJ databases">
        <title>Genomic and Phenotypic Diversity of Colwellia psychrerythraea strains from Disparate Marine Basins.</title>
        <authorList>
            <person name="Techtmann S.M."/>
            <person name="Stelling S.C."/>
            <person name="Utturkar S.M."/>
            <person name="Alshibli N."/>
            <person name="Harris A."/>
            <person name="Brown S.D."/>
            <person name="Hazen T.C."/>
        </authorList>
    </citation>
    <scope>NUCLEOTIDE SEQUENCE [LARGE SCALE GENOMIC DNA]</scope>
    <source>
        <strain evidence="1 2">GAB14E</strain>
    </source>
</reference>
<sequence length="242" mass="27547">MMSNMKNIKVNPDYNLQRIPIPGTPLHAIVVDEFLFNTDTVTHFAHNIAYFNPMFSDNTLFPGMRDKMPMPYTRLLKCFFEKIILPKIKTQSSYQSNFHSSLLSLVTCPPSELAINQKMPHVDSCNNDDYAFVHYFSAQSLGGTSFYCYKPKQLIEFKQEHKPVLPEMITQVTNSPNDHLSYITASTSLFDQILTIEAKFNRLVIYPANVLHSANLTSPNSYCGDINRGRLSISSFASITNR</sequence>
<dbReference type="InterPro" id="IPR045617">
    <property type="entry name" value="DUF6445"/>
</dbReference>
<name>A0A099KHZ6_COLPS</name>
<dbReference type="Proteomes" id="UP000029868">
    <property type="component" value="Unassembled WGS sequence"/>
</dbReference>
<evidence type="ECO:0000313" key="1">
    <source>
        <dbReference type="EMBL" id="KGJ90439.1"/>
    </source>
</evidence>
<protein>
    <recommendedName>
        <fullName evidence="3">Phytanoyl-CoA dioxygenase</fullName>
    </recommendedName>
</protein>
<dbReference type="EMBL" id="JQEC01000047">
    <property type="protein sequence ID" value="KGJ90439.1"/>
    <property type="molecule type" value="Genomic_DNA"/>
</dbReference>
<evidence type="ECO:0008006" key="3">
    <source>
        <dbReference type="Google" id="ProtNLM"/>
    </source>
</evidence>
<proteinExistence type="predicted"/>
<dbReference type="PATRIC" id="fig|28229.3.peg.3603"/>
<comment type="caution">
    <text evidence="1">The sequence shown here is derived from an EMBL/GenBank/DDBJ whole genome shotgun (WGS) entry which is preliminary data.</text>
</comment>
<gene>
    <name evidence="1" type="ORF">GAB14E_3682</name>
</gene>
<organism evidence="1 2">
    <name type="scientific">Colwellia psychrerythraea</name>
    <name type="common">Vibrio psychroerythus</name>
    <dbReference type="NCBI Taxonomy" id="28229"/>
    <lineage>
        <taxon>Bacteria</taxon>
        <taxon>Pseudomonadati</taxon>
        <taxon>Pseudomonadota</taxon>
        <taxon>Gammaproteobacteria</taxon>
        <taxon>Alteromonadales</taxon>
        <taxon>Colwelliaceae</taxon>
        <taxon>Colwellia</taxon>
    </lineage>
</organism>
<dbReference type="AlphaFoldDB" id="A0A099KHZ6"/>
<dbReference type="Pfam" id="PF20043">
    <property type="entry name" value="DUF6445"/>
    <property type="match status" value="1"/>
</dbReference>
<accession>A0A099KHZ6</accession>
<evidence type="ECO:0000313" key="2">
    <source>
        <dbReference type="Proteomes" id="UP000029868"/>
    </source>
</evidence>